<dbReference type="AlphaFoldDB" id="A0A2S7VIX9"/>
<dbReference type="OrthoDB" id="5818753at2"/>
<feature type="signal peptide" evidence="1">
    <location>
        <begin position="1"/>
        <end position="20"/>
    </location>
</feature>
<gene>
    <name evidence="2" type="ORF">BTO08_17870</name>
</gene>
<dbReference type="RefSeq" id="WP_105061944.1">
    <property type="nucleotide sequence ID" value="NZ_MSCJ01000003.1"/>
</dbReference>
<evidence type="ECO:0000256" key="1">
    <source>
        <dbReference type="SAM" id="SignalP"/>
    </source>
</evidence>
<dbReference type="Proteomes" id="UP000238730">
    <property type="component" value="Unassembled WGS sequence"/>
</dbReference>
<evidence type="ECO:0000313" key="2">
    <source>
        <dbReference type="EMBL" id="PQJ62114.1"/>
    </source>
</evidence>
<protein>
    <recommendedName>
        <fullName evidence="4">Lipoprotein</fullName>
    </recommendedName>
</protein>
<feature type="chain" id="PRO_5015425673" description="Lipoprotein" evidence="1">
    <location>
        <begin position="21"/>
        <end position="106"/>
    </location>
</feature>
<proteinExistence type="predicted"/>
<keyword evidence="1" id="KW-0732">Signal</keyword>
<sequence length="106" mass="11777">MKNNITVVFFALMMFGCTHTANNGVRFLPDQYVSNVQHDSIYYYGYNQGCKSALAQRGNSNADFKKDSTLDGSNSRFNMGWDDGMQACATGEMQVIDNINAKNSPI</sequence>
<organism evidence="2 3">
    <name type="scientific">Photobacterium angustum</name>
    <dbReference type="NCBI Taxonomy" id="661"/>
    <lineage>
        <taxon>Bacteria</taxon>
        <taxon>Pseudomonadati</taxon>
        <taxon>Pseudomonadota</taxon>
        <taxon>Gammaproteobacteria</taxon>
        <taxon>Vibrionales</taxon>
        <taxon>Vibrionaceae</taxon>
        <taxon>Photobacterium</taxon>
    </lineage>
</organism>
<dbReference type="EMBL" id="MSCJ01000003">
    <property type="protein sequence ID" value="PQJ62114.1"/>
    <property type="molecule type" value="Genomic_DNA"/>
</dbReference>
<comment type="caution">
    <text evidence="2">The sequence shown here is derived from an EMBL/GenBank/DDBJ whole genome shotgun (WGS) entry which is preliminary data.</text>
</comment>
<reference evidence="2 3" key="1">
    <citation type="submission" date="2016-12" db="EMBL/GenBank/DDBJ databases">
        <title>Diversity of luminous bacteria.</title>
        <authorList>
            <person name="Yoshizawa S."/>
            <person name="Kogure K."/>
        </authorList>
    </citation>
    <scope>NUCLEOTIDE SEQUENCE [LARGE SCALE GENOMIC DNA]</scope>
    <source>
        <strain evidence="2 3">LC1-200</strain>
    </source>
</reference>
<evidence type="ECO:0008006" key="4">
    <source>
        <dbReference type="Google" id="ProtNLM"/>
    </source>
</evidence>
<dbReference type="PROSITE" id="PS51257">
    <property type="entry name" value="PROKAR_LIPOPROTEIN"/>
    <property type="match status" value="1"/>
</dbReference>
<accession>A0A2S7VIX9</accession>
<evidence type="ECO:0000313" key="3">
    <source>
        <dbReference type="Proteomes" id="UP000238730"/>
    </source>
</evidence>
<name>A0A2S7VIX9_PHOAN</name>